<comment type="similarity">
    <text evidence="2 3">Belongs to the small heat shock protein (HSP20) family.</text>
</comment>
<dbReference type="OrthoDB" id="1431247at2759"/>
<dbReference type="CDD" id="cd06464">
    <property type="entry name" value="ACD_sHsps-like"/>
    <property type="match status" value="1"/>
</dbReference>
<sequence length="125" mass="13941">PPIDLRESQSTYTLTANLPGLTDKASLHLEFATPETLVLRGRLGPPPAPAAAAEKERNDDARRHGRGEESPKYWPRERRFGEFQSCFAFPGEVDVDAVEVNLEHGALRVAVPKRRGGIRRRVEIT</sequence>
<accession>A0A3N4JE95</accession>
<dbReference type="EMBL" id="ML120424">
    <property type="protein sequence ID" value="RPA95597.1"/>
    <property type="molecule type" value="Genomic_DNA"/>
</dbReference>
<dbReference type="Pfam" id="PF00011">
    <property type="entry name" value="HSP20"/>
    <property type="match status" value="1"/>
</dbReference>
<organism evidence="6 7">
    <name type="scientific">Choiromyces venosus 120613-1</name>
    <dbReference type="NCBI Taxonomy" id="1336337"/>
    <lineage>
        <taxon>Eukaryota</taxon>
        <taxon>Fungi</taxon>
        <taxon>Dikarya</taxon>
        <taxon>Ascomycota</taxon>
        <taxon>Pezizomycotina</taxon>
        <taxon>Pezizomycetes</taxon>
        <taxon>Pezizales</taxon>
        <taxon>Tuberaceae</taxon>
        <taxon>Choiromyces</taxon>
    </lineage>
</organism>
<feature type="compositionally biased region" description="Basic and acidic residues" evidence="4">
    <location>
        <begin position="53"/>
        <end position="72"/>
    </location>
</feature>
<evidence type="ECO:0000259" key="5">
    <source>
        <dbReference type="PROSITE" id="PS01031"/>
    </source>
</evidence>
<gene>
    <name evidence="6" type="ORF">L873DRAFT_1745145</name>
</gene>
<dbReference type="InterPro" id="IPR008978">
    <property type="entry name" value="HSP20-like_chaperone"/>
</dbReference>
<dbReference type="InterPro" id="IPR002068">
    <property type="entry name" value="A-crystallin/Hsp20_dom"/>
</dbReference>
<dbReference type="InterPro" id="IPR031107">
    <property type="entry name" value="Small_HSP"/>
</dbReference>
<evidence type="ECO:0000313" key="7">
    <source>
        <dbReference type="Proteomes" id="UP000276215"/>
    </source>
</evidence>
<keyword evidence="1" id="KW-0346">Stress response</keyword>
<evidence type="ECO:0000256" key="4">
    <source>
        <dbReference type="SAM" id="MobiDB-lite"/>
    </source>
</evidence>
<dbReference type="Gene3D" id="2.60.40.790">
    <property type="match status" value="1"/>
</dbReference>
<proteinExistence type="inferred from homology"/>
<name>A0A3N4JE95_9PEZI</name>
<feature type="non-terminal residue" evidence="6">
    <location>
        <position position="1"/>
    </location>
</feature>
<keyword evidence="7" id="KW-1185">Reference proteome</keyword>
<reference evidence="6 7" key="1">
    <citation type="journal article" date="2018" name="Nat. Ecol. Evol.">
        <title>Pezizomycetes genomes reveal the molecular basis of ectomycorrhizal truffle lifestyle.</title>
        <authorList>
            <person name="Murat C."/>
            <person name="Payen T."/>
            <person name="Noel B."/>
            <person name="Kuo A."/>
            <person name="Morin E."/>
            <person name="Chen J."/>
            <person name="Kohler A."/>
            <person name="Krizsan K."/>
            <person name="Balestrini R."/>
            <person name="Da Silva C."/>
            <person name="Montanini B."/>
            <person name="Hainaut M."/>
            <person name="Levati E."/>
            <person name="Barry K.W."/>
            <person name="Belfiori B."/>
            <person name="Cichocki N."/>
            <person name="Clum A."/>
            <person name="Dockter R.B."/>
            <person name="Fauchery L."/>
            <person name="Guy J."/>
            <person name="Iotti M."/>
            <person name="Le Tacon F."/>
            <person name="Lindquist E.A."/>
            <person name="Lipzen A."/>
            <person name="Malagnac F."/>
            <person name="Mello A."/>
            <person name="Molinier V."/>
            <person name="Miyauchi S."/>
            <person name="Poulain J."/>
            <person name="Riccioni C."/>
            <person name="Rubini A."/>
            <person name="Sitrit Y."/>
            <person name="Splivallo R."/>
            <person name="Traeger S."/>
            <person name="Wang M."/>
            <person name="Zifcakova L."/>
            <person name="Wipf D."/>
            <person name="Zambonelli A."/>
            <person name="Paolocci F."/>
            <person name="Nowrousian M."/>
            <person name="Ottonello S."/>
            <person name="Baldrian P."/>
            <person name="Spatafora J.W."/>
            <person name="Henrissat B."/>
            <person name="Nagy L.G."/>
            <person name="Aury J.M."/>
            <person name="Wincker P."/>
            <person name="Grigoriev I.V."/>
            <person name="Bonfante P."/>
            <person name="Martin F.M."/>
        </authorList>
    </citation>
    <scope>NUCLEOTIDE SEQUENCE [LARGE SCALE GENOMIC DNA]</scope>
    <source>
        <strain evidence="6 7">120613-1</strain>
    </source>
</reference>
<feature type="region of interest" description="Disordered" evidence="4">
    <location>
        <begin position="39"/>
        <end position="72"/>
    </location>
</feature>
<dbReference type="SUPFAM" id="SSF49764">
    <property type="entry name" value="HSP20-like chaperones"/>
    <property type="match status" value="1"/>
</dbReference>
<protein>
    <submittedName>
        <fullName evidence="6">HSP20-like chaperone</fullName>
    </submittedName>
</protein>
<dbReference type="STRING" id="1336337.A0A3N4JE95"/>
<dbReference type="PROSITE" id="PS01031">
    <property type="entry name" value="SHSP"/>
    <property type="match status" value="1"/>
</dbReference>
<feature type="domain" description="SHSP" evidence="5">
    <location>
        <begin position="1"/>
        <end position="125"/>
    </location>
</feature>
<evidence type="ECO:0000256" key="1">
    <source>
        <dbReference type="ARBA" id="ARBA00023016"/>
    </source>
</evidence>
<dbReference type="Proteomes" id="UP000276215">
    <property type="component" value="Unassembled WGS sequence"/>
</dbReference>
<dbReference type="AlphaFoldDB" id="A0A3N4JE95"/>
<evidence type="ECO:0000256" key="3">
    <source>
        <dbReference type="RuleBase" id="RU003616"/>
    </source>
</evidence>
<evidence type="ECO:0000313" key="6">
    <source>
        <dbReference type="EMBL" id="RPA95597.1"/>
    </source>
</evidence>
<dbReference type="PANTHER" id="PTHR11527">
    <property type="entry name" value="HEAT-SHOCK PROTEIN 20 FAMILY MEMBER"/>
    <property type="match status" value="1"/>
</dbReference>
<evidence type="ECO:0000256" key="2">
    <source>
        <dbReference type="PROSITE-ProRule" id="PRU00285"/>
    </source>
</evidence>